<feature type="region of interest" description="Disordered" evidence="1">
    <location>
        <begin position="93"/>
        <end position="131"/>
    </location>
</feature>
<gene>
    <name evidence="2" type="ORF">GMARGA_LOCUS23311</name>
</gene>
<reference evidence="2 3" key="1">
    <citation type="submission" date="2021-06" db="EMBL/GenBank/DDBJ databases">
        <authorList>
            <person name="Kallberg Y."/>
            <person name="Tangrot J."/>
            <person name="Rosling A."/>
        </authorList>
    </citation>
    <scope>NUCLEOTIDE SEQUENCE [LARGE SCALE GENOMIC DNA]</scope>
    <source>
        <strain evidence="2 3">120-4 pot B 10/14</strain>
    </source>
</reference>
<feature type="compositionally biased region" description="Basic and acidic residues" evidence="1">
    <location>
        <begin position="93"/>
        <end position="115"/>
    </location>
</feature>
<dbReference type="Proteomes" id="UP000789901">
    <property type="component" value="Unassembled WGS sequence"/>
</dbReference>
<feature type="compositionally biased region" description="Basic and acidic residues" evidence="1">
    <location>
        <begin position="122"/>
        <end position="131"/>
    </location>
</feature>
<sequence length="152" mass="18417">MRAKVEWSPIKEDIKRKLKANWVLPLRNGQLARITAGRSERIELEKRRQIHTRIRNLPKFTKEVLLLRQLRDVNAKAVHIFQNKNEIQEVSQVEKDNHNRRECQKEKETRKKEKIPQTPNERVNKKEEIDQERHRLKELAQRLVEKIKKKLI</sequence>
<comment type="caution">
    <text evidence="2">The sequence shown here is derived from an EMBL/GenBank/DDBJ whole genome shotgun (WGS) entry which is preliminary data.</text>
</comment>
<organism evidence="2 3">
    <name type="scientific">Gigaspora margarita</name>
    <dbReference type="NCBI Taxonomy" id="4874"/>
    <lineage>
        <taxon>Eukaryota</taxon>
        <taxon>Fungi</taxon>
        <taxon>Fungi incertae sedis</taxon>
        <taxon>Mucoromycota</taxon>
        <taxon>Glomeromycotina</taxon>
        <taxon>Glomeromycetes</taxon>
        <taxon>Diversisporales</taxon>
        <taxon>Gigasporaceae</taxon>
        <taxon>Gigaspora</taxon>
    </lineage>
</organism>
<evidence type="ECO:0000313" key="2">
    <source>
        <dbReference type="EMBL" id="CAG8801960.1"/>
    </source>
</evidence>
<protein>
    <submittedName>
        <fullName evidence="2">43954_t:CDS:1</fullName>
    </submittedName>
</protein>
<keyword evidence="3" id="KW-1185">Reference proteome</keyword>
<proteinExistence type="predicted"/>
<accession>A0ABN7VVQ5</accession>
<evidence type="ECO:0000313" key="3">
    <source>
        <dbReference type="Proteomes" id="UP000789901"/>
    </source>
</evidence>
<dbReference type="EMBL" id="CAJVQB010023468">
    <property type="protein sequence ID" value="CAG8801960.1"/>
    <property type="molecule type" value="Genomic_DNA"/>
</dbReference>
<name>A0ABN7VVQ5_GIGMA</name>
<evidence type="ECO:0000256" key="1">
    <source>
        <dbReference type="SAM" id="MobiDB-lite"/>
    </source>
</evidence>